<evidence type="ECO:0000259" key="2">
    <source>
        <dbReference type="SMART" id="SM00458"/>
    </source>
</evidence>
<dbReference type="InterPro" id="IPR000772">
    <property type="entry name" value="Ricin_B_lectin"/>
</dbReference>
<proteinExistence type="predicted"/>
<reference evidence="3 4" key="1">
    <citation type="submission" date="2020-08" db="EMBL/GenBank/DDBJ databases">
        <title>A novel species.</title>
        <authorList>
            <person name="Gao J."/>
        </authorList>
    </citation>
    <scope>NUCLEOTIDE SEQUENCE [LARGE SCALE GENOMIC DNA]</scope>
    <source>
        <strain evidence="3 4">CRXT-G-22</strain>
    </source>
</reference>
<dbReference type="GO" id="GO:0030246">
    <property type="term" value="F:carbohydrate binding"/>
    <property type="evidence" value="ECO:0007669"/>
    <property type="project" value="UniProtKB-KW"/>
</dbReference>
<evidence type="ECO:0000256" key="1">
    <source>
        <dbReference type="SAM" id="MobiDB-lite"/>
    </source>
</evidence>
<dbReference type="SUPFAM" id="SSF50370">
    <property type="entry name" value="Ricin B-like lectins"/>
    <property type="match status" value="1"/>
</dbReference>
<evidence type="ECO:0000313" key="3">
    <source>
        <dbReference type="EMBL" id="QNP76094.1"/>
    </source>
</evidence>
<feature type="region of interest" description="Disordered" evidence="1">
    <location>
        <begin position="171"/>
        <end position="196"/>
    </location>
</feature>
<sequence>MWSDGGSDPAASTSASGGGTVPGADSVSPAPSPSAQGSVGVPGGPGQTRLRNADADLCVELPVGARAGTALELEVCSSDWSQQWSYEDDGLLRSVVEPNLCVDSHADAGVVIANTCADADSPRADDVRYDLTVQGELLPRWDERLPLAAAGDEAGANVVVKVRDGSASQRWLTDARRATPSSLSVSGSDDPTTRSA</sequence>
<dbReference type="Proteomes" id="UP000516052">
    <property type="component" value="Chromosome"/>
</dbReference>
<feature type="compositionally biased region" description="Low complexity" evidence="1">
    <location>
        <begin position="22"/>
        <end position="39"/>
    </location>
</feature>
<dbReference type="SMART" id="SM00458">
    <property type="entry name" value="RICIN"/>
    <property type="match status" value="1"/>
</dbReference>
<gene>
    <name evidence="3" type="ORF">IAG44_36900</name>
</gene>
<feature type="compositionally biased region" description="Polar residues" evidence="1">
    <location>
        <begin position="179"/>
        <end position="196"/>
    </location>
</feature>
<name>A0A7H0ITH8_9ACTN</name>
<dbReference type="KEGG" id="sroi:IAG44_36900"/>
<keyword evidence="3" id="KW-0430">Lectin</keyword>
<evidence type="ECO:0000313" key="4">
    <source>
        <dbReference type="Proteomes" id="UP000516052"/>
    </source>
</evidence>
<feature type="domain" description="Ricin B lectin" evidence="2">
    <location>
        <begin position="44"/>
        <end position="174"/>
    </location>
</feature>
<accession>A0A7H0ITH8</accession>
<dbReference type="Gene3D" id="2.80.10.50">
    <property type="match status" value="1"/>
</dbReference>
<dbReference type="PROSITE" id="PS50231">
    <property type="entry name" value="RICIN_B_LECTIN"/>
    <property type="match status" value="1"/>
</dbReference>
<organism evidence="3 4">
    <name type="scientific">Streptomyces roseirectus</name>
    <dbReference type="NCBI Taxonomy" id="2768066"/>
    <lineage>
        <taxon>Bacteria</taxon>
        <taxon>Bacillati</taxon>
        <taxon>Actinomycetota</taxon>
        <taxon>Actinomycetes</taxon>
        <taxon>Kitasatosporales</taxon>
        <taxon>Streptomycetaceae</taxon>
        <taxon>Streptomyces</taxon>
    </lineage>
</organism>
<protein>
    <submittedName>
        <fullName evidence="3">Ricin-type beta-trefoil lectin domain protein</fullName>
    </submittedName>
</protein>
<dbReference type="Pfam" id="PF00652">
    <property type="entry name" value="Ricin_B_lectin"/>
    <property type="match status" value="1"/>
</dbReference>
<dbReference type="InterPro" id="IPR035992">
    <property type="entry name" value="Ricin_B-like_lectins"/>
</dbReference>
<dbReference type="EMBL" id="CP060828">
    <property type="protein sequence ID" value="QNP76094.1"/>
    <property type="molecule type" value="Genomic_DNA"/>
</dbReference>
<feature type="region of interest" description="Disordered" evidence="1">
    <location>
        <begin position="1"/>
        <end position="48"/>
    </location>
</feature>
<keyword evidence="4" id="KW-1185">Reference proteome</keyword>
<dbReference type="AlphaFoldDB" id="A0A7H0ITH8"/>